<dbReference type="Proteomes" id="UP000009131">
    <property type="component" value="Unassembled WGS sequence"/>
</dbReference>
<feature type="compositionally biased region" description="Low complexity" evidence="1">
    <location>
        <begin position="68"/>
        <end position="79"/>
    </location>
</feature>
<dbReference type="GO" id="GO:0000307">
    <property type="term" value="C:cyclin-dependent protein kinase holoenzyme complex"/>
    <property type="evidence" value="ECO:0007669"/>
    <property type="project" value="TreeGrafter"/>
</dbReference>
<dbReference type="OrthoDB" id="286814at2759"/>
<feature type="compositionally biased region" description="Basic residues" evidence="1">
    <location>
        <begin position="354"/>
        <end position="370"/>
    </location>
</feature>
<gene>
    <name evidence="2" type="primary">Mo01844</name>
    <name evidence="2" type="ORF">E5Q_01844</name>
</gene>
<dbReference type="PANTHER" id="PTHR15615">
    <property type="match status" value="1"/>
</dbReference>
<evidence type="ECO:0000256" key="1">
    <source>
        <dbReference type="SAM" id="MobiDB-lite"/>
    </source>
</evidence>
<name>G7DX79_MIXOS</name>
<feature type="compositionally biased region" description="Basic and acidic residues" evidence="1">
    <location>
        <begin position="1"/>
        <end position="11"/>
    </location>
</feature>
<feature type="compositionally biased region" description="Polar residues" evidence="1">
    <location>
        <begin position="526"/>
        <end position="535"/>
    </location>
</feature>
<feature type="compositionally biased region" description="Low complexity" evidence="1">
    <location>
        <begin position="15"/>
        <end position="27"/>
    </location>
</feature>
<dbReference type="EMBL" id="BABT02000059">
    <property type="protein sequence ID" value="GAA95189.1"/>
    <property type="molecule type" value="Genomic_DNA"/>
</dbReference>
<feature type="region of interest" description="Disordered" evidence="1">
    <location>
        <begin position="68"/>
        <end position="91"/>
    </location>
</feature>
<feature type="region of interest" description="Disordered" evidence="1">
    <location>
        <begin position="343"/>
        <end position="406"/>
    </location>
</feature>
<dbReference type="GO" id="GO:0019901">
    <property type="term" value="F:protein kinase binding"/>
    <property type="evidence" value="ECO:0007669"/>
    <property type="project" value="InterPro"/>
</dbReference>
<reference evidence="2 3" key="1">
    <citation type="journal article" date="2011" name="J. Gen. Appl. Microbiol.">
        <title>Draft genome sequencing of the enigmatic basidiomycete Mixia osmundae.</title>
        <authorList>
            <person name="Nishida H."/>
            <person name="Nagatsuka Y."/>
            <person name="Sugiyama J."/>
        </authorList>
    </citation>
    <scope>NUCLEOTIDE SEQUENCE [LARGE SCALE GENOMIC DNA]</scope>
    <source>
        <strain evidence="3">CBS 9802 / IAM 14324 / JCM 22182 / KY 12970</strain>
    </source>
</reference>
<evidence type="ECO:0000313" key="3">
    <source>
        <dbReference type="Proteomes" id="UP000009131"/>
    </source>
</evidence>
<dbReference type="GO" id="GO:0016538">
    <property type="term" value="F:cyclin-dependent protein serine/threonine kinase regulator activity"/>
    <property type="evidence" value="ECO:0007669"/>
    <property type="project" value="TreeGrafter"/>
</dbReference>
<evidence type="ECO:0000313" key="2">
    <source>
        <dbReference type="EMBL" id="GAA95189.1"/>
    </source>
</evidence>
<feature type="region of interest" description="Disordered" evidence="1">
    <location>
        <begin position="1"/>
        <end position="31"/>
    </location>
</feature>
<dbReference type="InterPro" id="IPR036915">
    <property type="entry name" value="Cyclin-like_sf"/>
</dbReference>
<feature type="compositionally biased region" description="Polar residues" evidence="1">
    <location>
        <begin position="81"/>
        <end position="90"/>
    </location>
</feature>
<dbReference type="InParanoid" id="G7DX79"/>
<dbReference type="Pfam" id="PF08613">
    <property type="entry name" value="Cyclin"/>
    <property type="match status" value="1"/>
</dbReference>
<dbReference type="CDD" id="cd20557">
    <property type="entry name" value="CYCLIN_ScPCL1-like"/>
    <property type="match status" value="1"/>
</dbReference>
<dbReference type="Gene3D" id="1.10.472.10">
    <property type="entry name" value="Cyclin-like"/>
    <property type="match status" value="1"/>
</dbReference>
<proteinExistence type="predicted"/>
<evidence type="ECO:0008006" key="4">
    <source>
        <dbReference type="Google" id="ProtNLM"/>
    </source>
</evidence>
<reference evidence="2 3" key="2">
    <citation type="journal article" date="2012" name="Open Biol.">
        <title>Characteristics of nucleosomes and linker DNA regions on the genome of the basidiomycete Mixia osmundae revealed by mono- and dinucleosome mapping.</title>
        <authorList>
            <person name="Nishida H."/>
            <person name="Kondo S."/>
            <person name="Matsumoto T."/>
            <person name="Suzuki Y."/>
            <person name="Yoshikawa H."/>
            <person name="Taylor T.D."/>
            <person name="Sugiyama J."/>
        </authorList>
    </citation>
    <scope>NUCLEOTIDE SEQUENCE [LARGE SCALE GENOMIC DNA]</scope>
    <source>
        <strain evidence="3">CBS 9802 / IAM 14324 / JCM 22182 / KY 12970</strain>
    </source>
</reference>
<organism evidence="2 3">
    <name type="scientific">Mixia osmundae (strain CBS 9802 / IAM 14324 / JCM 22182 / KY 12970)</name>
    <dbReference type="NCBI Taxonomy" id="764103"/>
    <lineage>
        <taxon>Eukaryota</taxon>
        <taxon>Fungi</taxon>
        <taxon>Dikarya</taxon>
        <taxon>Basidiomycota</taxon>
        <taxon>Pucciniomycotina</taxon>
        <taxon>Mixiomycetes</taxon>
        <taxon>Mixiales</taxon>
        <taxon>Mixiaceae</taxon>
        <taxon>Mixia</taxon>
    </lineage>
</organism>
<comment type="caution">
    <text evidence="2">The sequence shown here is derived from an EMBL/GenBank/DDBJ whole genome shotgun (WGS) entry which is preliminary data.</text>
</comment>
<dbReference type="PANTHER" id="PTHR15615:SF27">
    <property type="entry name" value="PHO85 CYCLIN CLG1"/>
    <property type="match status" value="1"/>
</dbReference>
<sequence length="611" mass="67411">MDMTHPPHETDWTASSPSSLLSPSTSSQRQPAWRSFDFAHTASMPPHGAASQAGSQAGLDDFRFSVTSDTSTTCTSPASIEEQQSLNANTKARYARPELLVETKPRELDPVLTQAQTNQLATFASEMITYLWFSSITQRKTALPAAYAATESRPHPRQFRPTPGFSHFIRDVLLTTQVSRSVVVLALLFVYRLKIRNVIHGQPGSEFRLAIVAFMLANKVLDDHTYTAKTWSEVSGIALGPLQAGEIEFLKGLDFRMHVTSQHFESWQLLLLGLRNANETKSVVEQQGLRRSARVAQPVPPCLLAPRHSWQSGQSALPLRQAQPIQTMPSMQAHTPWAYSVPIPQPTRTEAASPHHRLALQHSHSRRTSKRLAAQEDAQDDIERPSAKRHGPVAPKRQLSSGPMIRSVHPSPAVNLSPAMSLHPEVAPFDQLTDAFSPARALEIQQAHYRAYAEGQARLEFYQLAAGRRAGISERFAPAPALANTASLPHAQVHHRQPFMVPSNSAGLHPQSRTTLSLSPVDLTGSRPSQRTPNVWSAPHTRMNHLMTSRPSILSPQSIYPVQQHPRPPAPATGEAFSSFANCGPPAVQWQQPGWQLDWSLRPLPTYPGLS</sequence>
<dbReference type="HOGENOM" id="CLU_012798_0_0_1"/>
<dbReference type="GO" id="GO:0005634">
    <property type="term" value="C:nucleus"/>
    <property type="evidence" value="ECO:0007669"/>
    <property type="project" value="TreeGrafter"/>
</dbReference>
<accession>G7DX79</accession>
<dbReference type="eggNOG" id="ENOG502QWSP">
    <property type="taxonomic scope" value="Eukaryota"/>
</dbReference>
<dbReference type="STRING" id="764103.G7DX79"/>
<keyword evidence="3" id="KW-1185">Reference proteome</keyword>
<protein>
    <recommendedName>
        <fullName evidence="4">Cyclin N-terminal domain-containing protein</fullName>
    </recommendedName>
</protein>
<dbReference type="InterPro" id="IPR013922">
    <property type="entry name" value="Cyclin_PHO80-like"/>
</dbReference>
<feature type="region of interest" description="Disordered" evidence="1">
    <location>
        <begin position="518"/>
        <end position="537"/>
    </location>
</feature>
<dbReference type="AlphaFoldDB" id="G7DX79"/>
<dbReference type="SUPFAM" id="SSF47954">
    <property type="entry name" value="Cyclin-like"/>
    <property type="match status" value="1"/>
</dbReference>